<gene>
    <name evidence="1" type="ORF">MES5069_90079</name>
</gene>
<sequence length="24" mass="2827">MLERIRSGEEDVMTAEDFWRGLDA</sequence>
<keyword evidence="2" id="KW-1185">Reference proteome</keyword>
<reference evidence="1 2" key="1">
    <citation type="submission" date="2022-03" db="EMBL/GenBank/DDBJ databases">
        <authorList>
            <person name="Brunel B."/>
        </authorList>
    </citation>
    <scope>NUCLEOTIDE SEQUENCE [LARGE SCALE GENOMIC DNA]</scope>
    <source>
        <strain evidence="1">STM5069sample</strain>
    </source>
</reference>
<accession>A0ABM9EJJ8</accession>
<proteinExistence type="predicted"/>
<protein>
    <submittedName>
        <fullName evidence="1">Uncharacterized protein</fullName>
    </submittedName>
</protein>
<dbReference type="Proteomes" id="UP001153050">
    <property type="component" value="Unassembled WGS sequence"/>
</dbReference>
<evidence type="ECO:0000313" key="2">
    <source>
        <dbReference type="Proteomes" id="UP001153050"/>
    </source>
</evidence>
<name>A0ABM9EJJ8_9HYPH</name>
<dbReference type="EMBL" id="CAKXZT010000190">
    <property type="protein sequence ID" value="CAH2409573.1"/>
    <property type="molecule type" value="Genomic_DNA"/>
</dbReference>
<comment type="caution">
    <text evidence="1">The sequence shown here is derived from an EMBL/GenBank/DDBJ whole genome shotgun (WGS) entry which is preliminary data.</text>
</comment>
<evidence type="ECO:0000313" key="1">
    <source>
        <dbReference type="EMBL" id="CAH2409573.1"/>
    </source>
</evidence>
<organism evidence="1 2">
    <name type="scientific">Mesorhizobium escarrei</name>
    <dbReference type="NCBI Taxonomy" id="666018"/>
    <lineage>
        <taxon>Bacteria</taxon>
        <taxon>Pseudomonadati</taxon>
        <taxon>Pseudomonadota</taxon>
        <taxon>Alphaproteobacteria</taxon>
        <taxon>Hyphomicrobiales</taxon>
        <taxon>Phyllobacteriaceae</taxon>
        <taxon>Mesorhizobium</taxon>
    </lineage>
</organism>